<dbReference type="EMBL" id="GL832979">
    <property type="protein sequence ID" value="EGD77722.1"/>
    <property type="molecule type" value="Genomic_DNA"/>
</dbReference>
<sequence length="207" mass="22862">MGDLEGLMLVEKEPRAGDAITLWWPKLVAGSDPLENAYLSFRRTKAQETREEFIKQFPLVLPPKISEDDKGSKQHNREEAFGDIFAGSLGTKARALAYMLSPVGAPRQTGTDGPQLSVALFDVIAGRSFGRTCGLLDIFQRIFDSITKDGHCNIALPHVNFEFVLDEEHLPSSFKPPPAIAVGNEAVSRHHTLVFSTVTHTFGYQTH</sequence>
<keyword evidence="2" id="KW-1185">Reference proteome</keyword>
<dbReference type="Proteomes" id="UP000007799">
    <property type="component" value="Unassembled WGS sequence"/>
</dbReference>
<dbReference type="KEGG" id="sre:PTSG_08813"/>
<dbReference type="GeneID" id="16070751"/>
<reference evidence="1" key="1">
    <citation type="submission" date="2009-08" db="EMBL/GenBank/DDBJ databases">
        <title>Annotation of Salpingoeca rosetta.</title>
        <authorList>
            <consortium name="The Broad Institute Genome Sequencing Platform"/>
            <person name="Russ C."/>
            <person name="Cuomo C."/>
            <person name="Burger G."/>
            <person name="Gray M.W."/>
            <person name="Holland P.W.H."/>
            <person name="King N."/>
            <person name="Lang F.B.F."/>
            <person name="Roger A.J."/>
            <person name="Ruiz-Trillo I."/>
            <person name="Young S.K."/>
            <person name="Zeng Q."/>
            <person name="Gargeya S."/>
            <person name="Alvarado L."/>
            <person name="Berlin A."/>
            <person name="Chapman S.B."/>
            <person name="Chen Z."/>
            <person name="Freedman E."/>
            <person name="Gellesch M."/>
            <person name="Goldberg J."/>
            <person name="Griggs A."/>
            <person name="Gujja S."/>
            <person name="Heilman E."/>
            <person name="Heiman D."/>
            <person name="Howarth C."/>
            <person name="Mehta T."/>
            <person name="Neiman D."/>
            <person name="Pearson M."/>
            <person name="Roberts A."/>
            <person name="Saif S."/>
            <person name="Shea T."/>
            <person name="Shenoy N."/>
            <person name="Sisk P."/>
            <person name="Stolte C."/>
            <person name="Sykes S."/>
            <person name="White J."/>
            <person name="Yandava C."/>
            <person name="Haas B."/>
            <person name="Nusbaum C."/>
            <person name="Birren B."/>
        </authorList>
    </citation>
    <scope>NUCLEOTIDE SEQUENCE [LARGE SCALE GENOMIC DNA]</scope>
    <source>
        <strain evidence="1">ATCC 50818</strain>
    </source>
</reference>
<evidence type="ECO:0000313" key="2">
    <source>
        <dbReference type="Proteomes" id="UP000007799"/>
    </source>
</evidence>
<dbReference type="RefSeq" id="XP_004990198.1">
    <property type="nucleotide sequence ID" value="XM_004990141.1"/>
</dbReference>
<evidence type="ECO:0000313" key="1">
    <source>
        <dbReference type="EMBL" id="EGD77722.1"/>
    </source>
</evidence>
<name>F2UKS3_SALR5</name>
<proteinExistence type="predicted"/>
<protein>
    <submittedName>
        <fullName evidence="1">Uncharacterized protein</fullName>
    </submittedName>
</protein>
<dbReference type="InParanoid" id="F2UKS3"/>
<accession>F2UKS3</accession>
<gene>
    <name evidence="1" type="ORF">PTSG_08813</name>
</gene>
<organism evidence="2">
    <name type="scientific">Salpingoeca rosetta (strain ATCC 50818 / BSB-021)</name>
    <dbReference type="NCBI Taxonomy" id="946362"/>
    <lineage>
        <taxon>Eukaryota</taxon>
        <taxon>Choanoflagellata</taxon>
        <taxon>Craspedida</taxon>
        <taxon>Salpingoecidae</taxon>
        <taxon>Salpingoeca</taxon>
    </lineage>
</organism>
<dbReference type="AlphaFoldDB" id="F2UKS3"/>